<dbReference type="EMBL" id="LACB01000154">
    <property type="protein sequence ID" value="KAJ9487553.1"/>
    <property type="molecule type" value="Genomic_DNA"/>
</dbReference>
<reference evidence="2" key="1">
    <citation type="submission" date="2015-06" db="EMBL/GenBank/DDBJ databases">
        <authorList>
            <person name="Nguyen H."/>
        </authorList>
    </citation>
    <scope>NUCLEOTIDE SEQUENCE</scope>
    <source>
        <strain evidence="2">DAOM 180753</strain>
    </source>
</reference>
<protein>
    <submittedName>
        <fullName evidence="2">Uncharacterized protein</fullName>
    </submittedName>
</protein>
<dbReference type="PANTHER" id="PTHR31642">
    <property type="entry name" value="TRICHOTHECENE 3-O-ACETYLTRANSFERASE"/>
    <property type="match status" value="1"/>
</dbReference>
<comment type="caution">
    <text evidence="2">The sequence shown here is derived from an EMBL/GenBank/DDBJ whole genome shotgun (WGS) entry which is preliminary data.</text>
</comment>
<reference evidence="2" key="2">
    <citation type="journal article" date="2016" name="Fungal Biol.">
        <title>Ochratoxin A production by Penicillium thymicola.</title>
        <authorList>
            <person name="Nguyen H.D.T."/>
            <person name="McMullin D.R."/>
            <person name="Ponomareva E."/>
            <person name="Riley R."/>
            <person name="Pomraning K.R."/>
            <person name="Baker S.E."/>
            <person name="Seifert K.A."/>
        </authorList>
    </citation>
    <scope>NUCLEOTIDE SEQUENCE</scope>
    <source>
        <strain evidence="2">DAOM 180753</strain>
    </source>
</reference>
<name>A0AAI9TI63_PENTH</name>
<dbReference type="InterPro" id="IPR023213">
    <property type="entry name" value="CAT-like_dom_sf"/>
</dbReference>
<proteinExistence type="predicted"/>
<dbReference type="InterPro" id="IPR050317">
    <property type="entry name" value="Plant_Fungal_Acyltransferase"/>
</dbReference>
<dbReference type="Proteomes" id="UP001227192">
    <property type="component" value="Unassembled WGS sequence"/>
</dbReference>
<sequence length="488" mass="54999">MNVMESDKMDEIQPPSIPDDVYPLHAMDNNPNYVDWVMRFNDALDAQMLKDSLSRLLEIGNWRKFGGRFRYNSNGKLEIHVPGSSAGDRENVSFTHNIVDSSIQDHPVARNLPVRTDGPSLHLLSTNFRPFIARPNFPKFEELTRHDIPPISVHVTSFNNATIVALAWPHHLMDAMGGKALLAAWSSVLAGQEDEVPEVVGAREDILQHPEIAAEDDEEFILEKSRLTGGTLLMFHLRFLWDSLWNGSREKRVIFLPKASFEKMKARAQQEISASAPNTYPAPFASENDILTAWITRAFASSEPNSRPITVLNLLNLRFRIPLLFRSTGVFIQNICIGTYTFLSSRVAQGPVGQIALVNRQHTAEQGTDKQARKLLRSLVQDTEAGRSPRILFGPTDGLFLVVNNVIKIELMKTANFAPAVLRQGEESGTRSNPLGTMVSYFNESLDHMYDYFNAFLIFGKDHADNYWLGGALLPRAWKVMEEELRKL</sequence>
<dbReference type="GO" id="GO:0016747">
    <property type="term" value="F:acyltransferase activity, transferring groups other than amino-acyl groups"/>
    <property type="evidence" value="ECO:0007669"/>
    <property type="project" value="TreeGrafter"/>
</dbReference>
<accession>A0AAI9TI63</accession>
<evidence type="ECO:0000313" key="3">
    <source>
        <dbReference type="Proteomes" id="UP001227192"/>
    </source>
</evidence>
<evidence type="ECO:0000313" key="2">
    <source>
        <dbReference type="EMBL" id="KAJ9487553.1"/>
    </source>
</evidence>
<dbReference type="Pfam" id="PF02458">
    <property type="entry name" value="Transferase"/>
    <property type="match status" value="1"/>
</dbReference>
<dbReference type="PANTHER" id="PTHR31642:SF310">
    <property type="entry name" value="FATTY ALCOHOL:CAFFEOYL-COA ACYLTRANSFERASE"/>
    <property type="match status" value="1"/>
</dbReference>
<gene>
    <name evidence="2" type="ORF">VN97_g5754</name>
</gene>
<dbReference type="AlphaFoldDB" id="A0AAI9TI63"/>
<evidence type="ECO:0000256" key="1">
    <source>
        <dbReference type="ARBA" id="ARBA00022679"/>
    </source>
</evidence>
<keyword evidence="3" id="KW-1185">Reference proteome</keyword>
<organism evidence="2 3">
    <name type="scientific">Penicillium thymicola</name>
    <dbReference type="NCBI Taxonomy" id="293382"/>
    <lineage>
        <taxon>Eukaryota</taxon>
        <taxon>Fungi</taxon>
        <taxon>Dikarya</taxon>
        <taxon>Ascomycota</taxon>
        <taxon>Pezizomycotina</taxon>
        <taxon>Eurotiomycetes</taxon>
        <taxon>Eurotiomycetidae</taxon>
        <taxon>Eurotiales</taxon>
        <taxon>Aspergillaceae</taxon>
        <taxon>Penicillium</taxon>
    </lineage>
</organism>
<dbReference type="Gene3D" id="3.30.559.10">
    <property type="entry name" value="Chloramphenicol acetyltransferase-like domain"/>
    <property type="match status" value="2"/>
</dbReference>
<keyword evidence="1" id="KW-0808">Transferase</keyword>